<evidence type="ECO:0000256" key="1">
    <source>
        <dbReference type="SAM" id="MobiDB-lite"/>
    </source>
</evidence>
<evidence type="ECO:0000313" key="3">
    <source>
        <dbReference type="Proteomes" id="UP000054279"/>
    </source>
</evidence>
<dbReference type="AlphaFoldDB" id="A0A0C9TQY1"/>
<feature type="compositionally biased region" description="Acidic residues" evidence="1">
    <location>
        <begin position="41"/>
        <end position="61"/>
    </location>
</feature>
<feature type="region of interest" description="Disordered" evidence="1">
    <location>
        <begin position="1"/>
        <end position="61"/>
    </location>
</feature>
<proteinExistence type="predicted"/>
<dbReference type="Proteomes" id="UP000054279">
    <property type="component" value="Unassembled WGS sequence"/>
</dbReference>
<evidence type="ECO:0000313" key="2">
    <source>
        <dbReference type="EMBL" id="KIJ32593.1"/>
    </source>
</evidence>
<protein>
    <submittedName>
        <fullName evidence="2">Uncharacterized protein</fullName>
    </submittedName>
</protein>
<reference evidence="2 3" key="1">
    <citation type="submission" date="2014-06" db="EMBL/GenBank/DDBJ databases">
        <title>Evolutionary Origins and Diversification of the Mycorrhizal Mutualists.</title>
        <authorList>
            <consortium name="DOE Joint Genome Institute"/>
            <consortium name="Mycorrhizal Genomics Consortium"/>
            <person name="Kohler A."/>
            <person name="Kuo A."/>
            <person name="Nagy L.G."/>
            <person name="Floudas D."/>
            <person name="Copeland A."/>
            <person name="Barry K.W."/>
            <person name="Cichocki N."/>
            <person name="Veneault-Fourrey C."/>
            <person name="LaButti K."/>
            <person name="Lindquist E.A."/>
            <person name="Lipzen A."/>
            <person name="Lundell T."/>
            <person name="Morin E."/>
            <person name="Murat C."/>
            <person name="Riley R."/>
            <person name="Ohm R."/>
            <person name="Sun H."/>
            <person name="Tunlid A."/>
            <person name="Henrissat B."/>
            <person name="Grigoriev I.V."/>
            <person name="Hibbett D.S."/>
            <person name="Martin F."/>
        </authorList>
    </citation>
    <scope>NUCLEOTIDE SEQUENCE [LARGE SCALE GENOMIC DNA]</scope>
    <source>
        <strain evidence="2 3">SS14</strain>
    </source>
</reference>
<dbReference type="EMBL" id="KN837225">
    <property type="protein sequence ID" value="KIJ32593.1"/>
    <property type="molecule type" value="Genomic_DNA"/>
</dbReference>
<gene>
    <name evidence="2" type="ORF">M422DRAFT_265617</name>
</gene>
<keyword evidence="3" id="KW-1185">Reference proteome</keyword>
<accession>A0A0C9TQY1</accession>
<feature type="compositionally biased region" description="Basic and acidic residues" evidence="1">
    <location>
        <begin position="27"/>
        <end position="40"/>
    </location>
</feature>
<name>A0A0C9TQY1_SPHS4</name>
<dbReference type="HOGENOM" id="CLU_2924197_0_0_1"/>
<organism evidence="2 3">
    <name type="scientific">Sphaerobolus stellatus (strain SS14)</name>
    <dbReference type="NCBI Taxonomy" id="990650"/>
    <lineage>
        <taxon>Eukaryota</taxon>
        <taxon>Fungi</taxon>
        <taxon>Dikarya</taxon>
        <taxon>Basidiomycota</taxon>
        <taxon>Agaricomycotina</taxon>
        <taxon>Agaricomycetes</taxon>
        <taxon>Phallomycetidae</taxon>
        <taxon>Geastrales</taxon>
        <taxon>Sphaerobolaceae</taxon>
        <taxon>Sphaerobolus</taxon>
    </lineage>
</organism>
<sequence length="61" mass="7184">MDKDESQPSQENVQAELHQAVQRQRRPCHDDYEVTIREAEPDLIADLTDDEPEEADEFEDR</sequence>